<comment type="caution">
    <text evidence="1">The sequence shown here is derived from an EMBL/GenBank/DDBJ whole genome shotgun (WGS) entry which is preliminary data.</text>
</comment>
<evidence type="ECO:0000313" key="2">
    <source>
        <dbReference type="Proteomes" id="UP000009336"/>
    </source>
</evidence>
<dbReference type="AlphaFoldDB" id="K8X854"/>
<dbReference type="eggNOG" id="ENOG5033ZJH">
    <property type="taxonomic scope" value="Bacteria"/>
</dbReference>
<reference evidence="1 2" key="1">
    <citation type="journal article" date="2012" name="BMC Genomics">
        <title>Comparative genomics of bacteria in the genus Providencia isolated from wild Drosophila melanogaster.</title>
        <authorList>
            <person name="Galac M.R."/>
            <person name="Lazzaro B.P."/>
        </authorList>
    </citation>
    <scope>NUCLEOTIDE SEQUENCE [LARGE SCALE GENOMIC DNA]</scope>
    <source>
        <strain evidence="1 2">DSM 19968</strain>
    </source>
</reference>
<dbReference type="RefSeq" id="WP_008910526.1">
    <property type="nucleotide sequence ID" value="NZ_KB233222.1"/>
</dbReference>
<proteinExistence type="predicted"/>
<gene>
    <name evidence="1" type="ORF">OOA_02397</name>
</gene>
<dbReference type="EMBL" id="AKKL01000007">
    <property type="protein sequence ID" value="EKT64610.1"/>
    <property type="molecule type" value="Genomic_DNA"/>
</dbReference>
<dbReference type="PATRIC" id="fig|1141662.3.peg.483"/>
<dbReference type="HOGENOM" id="CLU_1814105_0_0_6"/>
<protein>
    <submittedName>
        <fullName evidence="1">Uncharacterized protein</fullName>
    </submittedName>
</protein>
<dbReference type="STRING" id="1141662.OOA_02397"/>
<name>K8X854_9GAMM</name>
<sequence>MMMQTEENSPNNNLKRINIDPYEMLIRKLERMSWNGLSDPEFHLDKSAVIMWFSQFREYSDEVVKSAMIEGILNNQFHNISYILNLVQSNDFRAMPSMDVYKLLYKFVSSVPKAIEEWIDDSDLAMSQNVLALLSQSHKVNF</sequence>
<organism evidence="1 2">
    <name type="scientific">Providencia burhodogranariea DSM 19968</name>
    <dbReference type="NCBI Taxonomy" id="1141662"/>
    <lineage>
        <taxon>Bacteria</taxon>
        <taxon>Pseudomonadati</taxon>
        <taxon>Pseudomonadota</taxon>
        <taxon>Gammaproteobacteria</taxon>
        <taxon>Enterobacterales</taxon>
        <taxon>Morganellaceae</taxon>
        <taxon>Providencia</taxon>
    </lineage>
</organism>
<keyword evidence="2" id="KW-1185">Reference proteome</keyword>
<evidence type="ECO:0000313" key="1">
    <source>
        <dbReference type="EMBL" id="EKT64610.1"/>
    </source>
</evidence>
<accession>K8X854</accession>
<dbReference type="Proteomes" id="UP000009336">
    <property type="component" value="Unassembled WGS sequence"/>
</dbReference>